<dbReference type="InterPro" id="IPR050832">
    <property type="entry name" value="Bact_Acetyltransf"/>
</dbReference>
<dbReference type="PANTHER" id="PTHR43877">
    <property type="entry name" value="AMINOALKYLPHOSPHONATE N-ACETYLTRANSFERASE-RELATED-RELATED"/>
    <property type="match status" value="1"/>
</dbReference>
<evidence type="ECO:0000256" key="1">
    <source>
        <dbReference type="ARBA" id="ARBA00022679"/>
    </source>
</evidence>
<dbReference type="AlphaFoldDB" id="A0AAC9QSI8"/>
<organism evidence="4 5">
    <name type="scientific">Eubacterium limosum</name>
    <dbReference type="NCBI Taxonomy" id="1736"/>
    <lineage>
        <taxon>Bacteria</taxon>
        <taxon>Bacillati</taxon>
        <taxon>Bacillota</taxon>
        <taxon>Clostridia</taxon>
        <taxon>Eubacteriales</taxon>
        <taxon>Eubacteriaceae</taxon>
        <taxon>Eubacterium</taxon>
    </lineage>
</organism>
<dbReference type="CDD" id="cd04301">
    <property type="entry name" value="NAT_SF"/>
    <property type="match status" value="1"/>
</dbReference>
<dbReference type="PROSITE" id="PS51186">
    <property type="entry name" value="GNAT"/>
    <property type="match status" value="1"/>
</dbReference>
<reference evidence="5" key="1">
    <citation type="journal article" date="2017" name="Sci. Rep.">
        <title>Determination of the Genome and Primary Transcriptome of Syngas Fermenting Eubacterium limosum ATCC 8486.</title>
        <authorList>
            <person name="Song Y."/>
            <person name="Shin J."/>
            <person name="Jeong Y."/>
            <person name="Jin S."/>
            <person name="Lee J.K."/>
            <person name="Kim D.R."/>
            <person name="Kim S.C."/>
            <person name="Cho S."/>
            <person name="Cho B.K."/>
        </authorList>
    </citation>
    <scope>NUCLEOTIDE SEQUENCE [LARGE SCALE GENOMIC DNA]</scope>
    <source>
        <strain evidence="5">ATCC 8486</strain>
    </source>
</reference>
<feature type="domain" description="N-acetyltransferase" evidence="3">
    <location>
        <begin position="1"/>
        <end position="142"/>
    </location>
</feature>
<sequence>MKIRKMQFSDMPELARLYYQFWREPSDVGAMERQFRRLEKTDNHILLCAEQDSCLVGSVMGIICEDLYGNYCPFMVLENMIVDKSCRQSGIGKALLGALEKQAKERRCTQIILVTEENRKDACRFYETNGFQADNAGYKKKL</sequence>
<keyword evidence="2" id="KW-0012">Acyltransferase</keyword>
<dbReference type="InterPro" id="IPR016181">
    <property type="entry name" value="Acyl_CoA_acyltransferase"/>
</dbReference>
<dbReference type="EMBL" id="CP019962">
    <property type="protein sequence ID" value="ARD64882.1"/>
    <property type="molecule type" value="Genomic_DNA"/>
</dbReference>
<accession>A0AAC9QSI8</accession>
<dbReference type="KEGG" id="elim:B2M23_04715"/>
<protein>
    <submittedName>
        <fullName evidence="4">N-acetyltransferase</fullName>
    </submittedName>
</protein>
<evidence type="ECO:0000256" key="2">
    <source>
        <dbReference type="ARBA" id="ARBA00023315"/>
    </source>
</evidence>
<proteinExistence type="predicted"/>
<dbReference type="RefSeq" id="WP_038351888.1">
    <property type="nucleotide sequence ID" value="NZ_CP019962.1"/>
</dbReference>
<evidence type="ECO:0000313" key="4">
    <source>
        <dbReference type="EMBL" id="ARD64882.1"/>
    </source>
</evidence>
<dbReference type="Gene3D" id="3.40.630.30">
    <property type="match status" value="1"/>
</dbReference>
<keyword evidence="1" id="KW-0808">Transferase</keyword>
<name>A0AAC9QSI8_EUBLI</name>
<evidence type="ECO:0000259" key="3">
    <source>
        <dbReference type="PROSITE" id="PS51186"/>
    </source>
</evidence>
<dbReference type="PANTHER" id="PTHR43877:SF1">
    <property type="entry name" value="ACETYLTRANSFERASE"/>
    <property type="match status" value="1"/>
</dbReference>
<dbReference type="Proteomes" id="UP000192391">
    <property type="component" value="Chromosome"/>
</dbReference>
<dbReference type="Pfam" id="PF00583">
    <property type="entry name" value="Acetyltransf_1"/>
    <property type="match status" value="1"/>
</dbReference>
<evidence type="ECO:0000313" key="5">
    <source>
        <dbReference type="Proteomes" id="UP000192391"/>
    </source>
</evidence>
<dbReference type="InterPro" id="IPR000182">
    <property type="entry name" value="GNAT_dom"/>
</dbReference>
<dbReference type="SUPFAM" id="SSF55729">
    <property type="entry name" value="Acyl-CoA N-acyltransferases (Nat)"/>
    <property type="match status" value="1"/>
</dbReference>
<gene>
    <name evidence="4" type="ORF">B2M23_04715</name>
</gene>
<dbReference type="GO" id="GO:0016747">
    <property type="term" value="F:acyltransferase activity, transferring groups other than amino-acyl groups"/>
    <property type="evidence" value="ECO:0007669"/>
    <property type="project" value="InterPro"/>
</dbReference>